<dbReference type="EMBL" id="CAJJDN010000096">
    <property type="protein sequence ID" value="CAD8110774.1"/>
    <property type="molecule type" value="Genomic_DNA"/>
</dbReference>
<name>A0A8S1Q6H7_9CILI</name>
<proteinExistence type="predicted"/>
<evidence type="ECO:0000313" key="2">
    <source>
        <dbReference type="Proteomes" id="UP000692954"/>
    </source>
</evidence>
<accession>A0A8S1Q6H7</accession>
<dbReference type="AlphaFoldDB" id="A0A8S1Q6H7"/>
<gene>
    <name evidence="1" type="ORF">PSON_ATCC_30995.1.T0960172</name>
</gene>
<sequence length="95" mass="11382">MILLLMQQLTVEQSNLKLQSKNLCMPFKKQIRKCLQSQIYLLNSIKAKKCCVMFTYQNLLSLWVKRIKNYNVQYVIRGIYTLSKHFQLCFTQIEN</sequence>
<evidence type="ECO:0000313" key="1">
    <source>
        <dbReference type="EMBL" id="CAD8110774.1"/>
    </source>
</evidence>
<protein>
    <submittedName>
        <fullName evidence="1">Uncharacterized protein</fullName>
    </submittedName>
</protein>
<keyword evidence="2" id="KW-1185">Reference proteome</keyword>
<dbReference type="Proteomes" id="UP000692954">
    <property type="component" value="Unassembled WGS sequence"/>
</dbReference>
<organism evidence="1 2">
    <name type="scientific">Paramecium sonneborni</name>
    <dbReference type="NCBI Taxonomy" id="65129"/>
    <lineage>
        <taxon>Eukaryota</taxon>
        <taxon>Sar</taxon>
        <taxon>Alveolata</taxon>
        <taxon>Ciliophora</taxon>
        <taxon>Intramacronucleata</taxon>
        <taxon>Oligohymenophorea</taxon>
        <taxon>Peniculida</taxon>
        <taxon>Parameciidae</taxon>
        <taxon>Paramecium</taxon>
    </lineage>
</organism>
<reference evidence="1" key="1">
    <citation type="submission" date="2021-01" db="EMBL/GenBank/DDBJ databases">
        <authorList>
            <consortium name="Genoscope - CEA"/>
            <person name="William W."/>
        </authorList>
    </citation>
    <scope>NUCLEOTIDE SEQUENCE</scope>
</reference>
<comment type="caution">
    <text evidence="1">The sequence shown here is derived from an EMBL/GenBank/DDBJ whole genome shotgun (WGS) entry which is preliminary data.</text>
</comment>